<dbReference type="Pfam" id="PF14322">
    <property type="entry name" value="SusD-like_3"/>
    <property type="match status" value="1"/>
</dbReference>
<comment type="subcellular location">
    <subcellularLocation>
        <location evidence="1">Cell outer membrane</location>
    </subcellularLocation>
</comment>
<keyword evidence="3 6" id="KW-0732">Signal</keyword>
<dbReference type="PROSITE" id="PS51257">
    <property type="entry name" value="PROKAR_LIPOPROTEIN"/>
    <property type="match status" value="1"/>
</dbReference>
<name>A0A5M8QVJ5_9BACT</name>
<feature type="domain" description="SusD-like N-terminal" evidence="8">
    <location>
        <begin position="91"/>
        <end position="218"/>
    </location>
</feature>
<keyword evidence="4" id="KW-0472">Membrane</keyword>
<evidence type="ECO:0000256" key="2">
    <source>
        <dbReference type="ARBA" id="ARBA00006275"/>
    </source>
</evidence>
<feature type="signal peptide" evidence="6">
    <location>
        <begin position="1"/>
        <end position="19"/>
    </location>
</feature>
<feature type="chain" id="PRO_5024342093" evidence="6">
    <location>
        <begin position="20"/>
        <end position="514"/>
    </location>
</feature>
<evidence type="ECO:0000313" key="10">
    <source>
        <dbReference type="Proteomes" id="UP000323994"/>
    </source>
</evidence>
<keyword evidence="10" id="KW-1185">Reference proteome</keyword>
<reference evidence="9 10" key="1">
    <citation type="submission" date="2019-05" db="EMBL/GenBank/DDBJ databases">
        <authorList>
            <person name="Qu J.-H."/>
        </authorList>
    </citation>
    <scope>NUCLEOTIDE SEQUENCE [LARGE SCALE GENOMIC DNA]</scope>
    <source>
        <strain evidence="9 10">NS28</strain>
    </source>
</reference>
<dbReference type="Proteomes" id="UP000323994">
    <property type="component" value="Unassembled WGS sequence"/>
</dbReference>
<feature type="domain" description="RagB/SusD" evidence="7">
    <location>
        <begin position="261"/>
        <end position="514"/>
    </location>
</feature>
<gene>
    <name evidence="9" type="ORF">FEM33_13835</name>
</gene>
<evidence type="ECO:0000256" key="4">
    <source>
        <dbReference type="ARBA" id="ARBA00023136"/>
    </source>
</evidence>
<comment type="caution">
    <text evidence="9">The sequence shown here is derived from an EMBL/GenBank/DDBJ whole genome shotgun (WGS) entry which is preliminary data.</text>
</comment>
<dbReference type="CDD" id="cd08977">
    <property type="entry name" value="SusD"/>
    <property type="match status" value="1"/>
</dbReference>
<dbReference type="Pfam" id="PF07980">
    <property type="entry name" value="SusD_RagB"/>
    <property type="match status" value="1"/>
</dbReference>
<protein>
    <submittedName>
        <fullName evidence="9">RagB/SusD family nutrient uptake outer membrane protein</fullName>
    </submittedName>
</protein>
<dbReference type="EMBL" id="VBSN01000038">
    <property type="protein sequence ID" value="KAA6439341.1"/>
    <property type="molecule type" value="Genomic_DNA"/>
</dbReference>
<evidence type="ECO:0000259" key="7">
    <source>
        <dbReference type="Pfam" id="PF07980"/>
    </source>
</evidence>
<dbReference type="SUPFAM" id="SSF48452">
    <property type="entry name" value="TPR-like"/>
    <property type="match status" value="1"/>
</dbReference>
<dbReference type="RefSeq" id="WP_139012591.1">
    <property type="nucleotide sequence ID" value="NZ_VBSN01000038.1"/>
</dbReference>
<sequence>MKKIFLLASFILLVTTACDRDFDQPNPNNPTIASFWKSEADAVKGINAVYSTFHRTATLYSRFLFYHGMLRSDEGYGSGGDITLNNIMSFNQTNFNEGLTAGTWQNLFIGVFRANQVLAYVPGIEMDEALKNRIIGEAKFLRGLFYFNLTLYYGRPPLILEPSEPTDRPSNATNAEAWAQVEKDLSEAAPALPLSYTGDDLGRATRGAALGLLGKAYLQQNKYQETVNTLAWFVTGEGKSLYSLVPNYQDNFKASTENNSESVFEIQFRFNPNESTDDDVDETRINNTGTSIAQFYAPRGVGFSDGGARRWLIGEFEKEKTAAGARDPRLAATLLFDSTDVRGPQFTMVYGQTFASRYGTTGGESSAVWFRKQLNDNEPGRTEEGFRSPNNYRLIRYADILLMYAEALNGTGQTAQAYPYVDMVRARAGLRPLSQVKPGMTQAQFLAQIKHERITELTGEGWRFADLQRWGELGPELAVRDPEFTNFVKGRNEWYPIPQSDIDLNPNLTQNPGY</sequence>
<evidence type="ECO:0000256" key="6">
    <source>
        <dbReference type="SAM" id="SignalP"/>
    </source>
</evidence>
<evidence type="ECO:0000256" key="3">
    <source>
        <dbReference type="ARBA" id="ARBA00022729"/>
    </source>
</evidence>
<dbReference type="Gene3D" id="1.25.40.390">
    <property type="match status" value="1"/>
</dbReference>
<proteinExistence type="inferred from homology"/>
<evidence type="ECO:0000256" key="5">
    <source>
        <dbReference type="ARBA" id="ARBA00023237"/>
    </source>
</evidence>
<evidence type="ECO:0000313" key="9">
    <source>
        <dbReference type="EMBL" id="KAA6439341.1"/>
    </source>
</evidence>
<keyword evidence="5" id="KW-0998">Cell outer membrane</keyword>
<comment type="similarity">
    <text evidence="2">Belongs to the SusD family.</text>
</comment>
<dbReference type="AlphaFoldDB" id="A0A5M8QVJ5"/>
<dbReference type="InterPro" id="IPR011990">
    <property type="entry name" value="TPR-like_helical_dom_sf"/>
</dbReference>
<accession>A0A5M8QVJ5</accession>
<organism evidence="9 10">
    <name type="scientific">Dyadobacter flavalbus</name>
    <dbReference type="NCBI Taxonomy" id="2579942"/>
    <lineage>
        <taxon>Bacteria</taxon>
        <taxon>Pseudomonadati</taxon>
        <taxon>Bacteroidota</taxon>
        <taxon>Cytophagia</taxon>
        <taxon>Cytophagales</taxon>
        <taxon>Spirosomataceae</taxon>
        <taxon>Dyadobacter</taxon>
    </lineage>
</organism>
<dbReference type="InterPro" id="IPR033985">
    <property type="entry name" value="SusD-like_N"/>
</dbReference>
<dbReference type="InterPro" id="IPR012944">
    <property type="entry name" value="SusD_RagB_dom"/>
</dbReference>
<evidence type="ECO:0000256" key="1">
    <source>
        <dbReference type="ARBA" id="ARBA00004442"/>
    </source>
</evidence>
<dbReference type="GO" id="GO:0009279">
    <property type="term" value="C:cell outer membrane"/>
    <property type="evidence" value="ECO:0007669"/>
    <property type="project" value="UniProtKB-SubCell"/>
</dbReference>
<dbReference type="OrthoDB" id="9792139at2"/>
<evidence type="ECO:0000259" key="8">
    <source>
        <dbReference type="Pfam" id="PF14322"/>
    </source>
</evidence>